<accession>A0ABT4CUH3</accession>
<dbReference type="Proteomes" id="UP001079657">
    <property type="component" value="Unassembled WGS sequence"/>
</dbReference>
<dbReference type="Gene3D" id="1.10.3730.20">
    <property type="match status" value="2"/>
</dbReference>
<dbReference type="Pfam" id="PF00892">
    <property type="entry name" value="EamA"/>
    <property type="match status" value="2"/>
</dbReference>
<feature type="transmembrane region" description="Helical" evidence="2">
    <location>
        <begin position="186"/>
        <end position="205"/>
    </location>
</feature>
<dbReference type="PANTHER" id="PTHR22911:SF133">
    <property type="entry name" value="MEMBRANE PROTEIN"/>
    <property type="match status" value="1"/>
</dbReference>
<feature type="transmembrane region" description="Helical" evidence="2">
    <location>
        <begin position="128"/>
        <end position="145"/>
    </location>
</feature>
<feature type="transmembrane region" description="Helical" evidence="2">
    <location>
        <begin position="157"/>
        <end position="174"/>
    </location>
</feature>
<keyword evidence="2" id="KW-0472">Membrane</keyword>
<evidence type="ECO:0000256" key="1">
    <source>
        <dbReference type="ARBA" id="ARBA00007362"/>
    </source>
</evidence>
<reference evidence="4" key="1">
    <citation type="submission" date="2022-12" db="EMBL/GenBank/DDBJ databases">
        <authorList>
            <person name="Wang J."/>
        </authorList>
    </citation>
    <scope>NUCLEOTIDE SEQUENCE</scope>
    <source>
        <strain evidence="4">HY-42-06</strain>
    </source>
</reference>
<comment type="similarity">
    <text evidence="1">Belongs to the EamA transporter family.</text>
</comment>
<feature type="transmembrane region" description="Helical" evidence="2">
    <location>
        <begin position="97"/>
        <end position="119"/>
    </location>
</feature>
<evidence type="ECO:0000259" key="3">
    <source>
        <dbReference type="Pfam" id="PF00892"/>
    </source>
</evidence>
<feature type="transmembrane region" description="Helical" evidence="2">
    <location>
        <begin position="217"/>
        <end position="236"/>
    </location>
</feature>
<feature type="transmembrane region" description="Helical" evidence="2">
    <location>
        <begin position="248"/>
        <end position="266"/>
    </location>
</feature>
<keyword evidence="5" id="KW-1185">Reference proteome</keyword>
<organism evidence="4 5">
    <name type="scientific">Clostridium ganghwense</name>
    <dbReference type="NCBI Taxonomy" id="312089"/>
    <lineage>
        <taxon>Bacteria</taxon>
        <taxon>Bacillati</taxon>
        <taxon>Bacillota</taxon>
        <taxon>Clostridia</taxon>
        <taxon>Eubacteriales</taxon>
        <taxon>Clostridiaceae</taxon>
        <taxon>Clostridium</taxon>
    </lineage>
</organism>
<feature type="transmembrane region" description="Helical" evidence="2">
    <location>
        <begin position="12"/>
        <end position="29"/>
    </location>
</feature>
<dbReference type="RefSeq" id="WP_268050584.1">
    <property type="nucleotide sequence ID" value="NZ_JAPQES010000005.1"/>
</dbReference>
<dbReference type="InterPro" id="IPR000620">
    <property type="entry name" value="EamA_dom"/>
</dbReference>
<feature type="transmembrane region" description="Helical" evidence="2">
    <location>
        <begin position="272"/>
        <end position="290"/>
    </location>
</feature>
<proteinExistence type="inferred from homology"/>
<evidence type="ECO:0000313" key="5">
    <source>
        <dbReference type="Proteomes" id="UP001079657"/>
    </source>
</evidence>
<feature type="domain" description="EamA" evidence="3">
    <location>
        <begin position="155"/>
        <end position="288"/>
    </location>
</feature>
<dbReference type="PANTHER" id="PTHR22911">
    <property type="entry name" value="ACYL-MALONYL CONDENSING ENZYME-RELATED"/>
    <property type="match status" value="1"/>
</dbReference>
<comment type="caution">
    <text evidence="4">The sequence shown here is derived from an EMBL/GenBank/DDBJ whole genome shotgun (WGS) entry which is preliminary data.</text>
</comment>
<name>A0ABT4CUH3_9CLOT</name>
<feature type="domain" description="EamA" evidence="3">
    <location>
        <begin position="7"/>
        <end position="142"/>
    </location>
</feature>
<protein>
    <submittedName>
        <fullName evidence="4">DMT family transporter</fullName>
    </submittedName>
</protein>
<gene>
    <name evidence="4" type="ORF">OXH55_13730</name>
</gene>
<evidence type="ECO:0000313" key="4">
    <source>
        <dbReference type="EMBL" id="MCY6371701.1"/>
    </source>
</evidence>
<keyword evidence="2" id="KW-0812">Transmembrane</keyword>
<dbReference type="EMBL" id="JAPQES010000005">
    <property type="protein sequence ID" value="MCY6371701.1"/>
    <property type="molecule type" value="Genomic_DNA"/>
</dbReference>
<keyword evidence="2" id="KW-1133">Transmembrane helix</keyword>
<sequence>MIDNNKKGHLLALLAGISWGFLGVFVKILDNLGFDSMTISAFRPTIGVIFYLIVTLVKNPKCFKTDLKGLLFFAFYGIFALDGMFIASSYAVKYTGVATASVLLFINPIIVVVLSYFIFKEEFTIKKFIALILAIVGCCLVVRAYDSTAFKLNLVGIIWGILSGVAVALQNVLGKIAVKKYSYKTHLVYSFLFGAIFLWFFVPPWTLVKSIKGTTSLINILGLGFVATLIPNEAMIKALQYIESGKTSIIASVEPVVASILAFIIFDELFELPQFIGMILIIASIILIQLKGKEKISKIEELRTAKKVKGEILFTRE</sequence>
<dbReference type="SUPFAM" id="SSF103481">
    <property type="entry name" value="Multidrug resistance efflux transporter EmrE"/>
    <property type="match status" value="2"/>
</dbReference>
<evidence type="ECO:0000256" key="2">
    <source>
        <dbReference type="SAM" id="Phobius"/>
    </source>
</evidence>
<dbReference type="InterPro" id="IPR037185">
    <property type="entry name" value="EmrE-like"/>
</dbReference>
<feature type="transmembrane region" description="Helical" evidence="2">
    <location>
        <begin position="69"/>
        <end position="91"/>
    </location>
</feature>
<feature type="transmembrane region" description="Helical" evidence="2">
    <location>
        <begin position="41"/>
        <end position="57"/>
    </location>
</feature>